<organism evidence="2 3">
    <name type="scientific">Vanessa tameamea</name>
    <name type="common">Kamehameha butterfly</name>
    <dbReference type="NCBI Taxonomy" id="334116"/>
    <lineage>
        <taxon>Eukaryota</taxon>
        <taxon>Metazoa</taxon>
        <taxon>Ecdysozoa</taxon>
        <taxon>Arthropoda</taxon>
        <taxon>Hexapoda</taxon>
        <taxon>Insecta</taxon>
        <taxon>Pterygota</taxon>
        <taxon>Neoptera</taxon>
        <taxon>Endopterygota</taxon>
        <taxon>Lepidoptera</taxon>
        <taxon>Glossata</taxon>
        <taxon>Ditrysia</taxon>
        <taxon>Papilionoidea</taxon>
        <taxon>Nymphalidae</taxon>
        <taxon>Nymphalinae</taxon>
        <taxon>Vanessa</taxon>
    </lineage>
</organism>
<feature type="chain" id="PRO_5045899791" evidence="1">
    <location>
        <begin position="18"/>
        <end position="252"/>
    </location>
</feature>
<dbReference type="OMA" id="PRETELW"/>
<accession>A0A8B8IDZ0</accession>
<dbReference type="Gene3D" id="1.10.238.20">
    <property type="entry name" value="Pheromone/general odorant binding protein domain"/>
    <property type="match status" value="1"/>
</dbReference>
<sequence>MVTTWLIFFMLPILVSCAGDGNIHLMEEDVAAAINSCNHIHDKEYSKDSGKRQRRFDVDSYNYQIPRIDANTKEDINPYVHTRRNTNTLAQMHVSNGSDYDYTGYGAGNEEEKFVNYIPRPVKQNKYKINGNHSNTQNDRIKRNEMLINKNDNDQCLSQCVFANLQMVDSKGIPREAEMWNKVQSSVTSQQSRAILQNQIRACFQELQSESEDNGCSYSNKLERCLMLRFAERKVNATQNQQSATNSRFNRK</sequence>
<keyword evidence="1" id="KW-0732">Signal</keyword>
<feature type="signal peptide" evidence="1">
    <location>
        <begin position="1"/>
        <end position="17"/>
    </location>
</feature>
<dbReference type="GeneID" id="113399566"/>
<dbReference type="GO" id="GO:0005549">
    <property type="term" value="F:odorant binding"/>
    <property type="evidence" value="ECO:0007669"/>
    <property type="project" value="InterPro"/>
</dbReference>
<dbReference type="Pfam" id="PF01395">
    <property type="entry name" value="PBP_GOBP"/>
    <property type="match status" value="1"/>
</dbReference>
<dbReference type="RefSeq" id="XP_026494502.2">
    <property type="nucleotide sequence ID" value="XM_026638717.2"/>
</dbReference>
<reference evidence="3" key="1">
    <citation type="submission" date="2025-08" db="UniProtKB">
        <authorList>
            <consortium name="RefSeq"/>
        </authorList>
    </citation>
    <scope>IDENTIFICATION</scope>
    <source>
        <tissue evidence="3">Whole body</tissue>
    </source>
</reference>
<evidence type="ECO:0000256" key="1">
    <source>
        <dbReference type="SAM" id="SignalP"/>
    </source>
</evidence>
<evidence type="ECO:0000313" key="3">
    <source>
        <dbReference type="RefSeq" id="XP_026494502.2"/>
    </source>
</evidence>
<proteinExistence type="predicted"/>
<keyword evidence="2" id="KW-1185">Reference proteome</keyword>
<dbReference type="InterPro" id="IPR006170">
    <property type="entry name" value="PBP/GOBP"/>
</dbReference>
<protein>
    <submittedName>
        <fullName evidence="3">Uncharacterized protein LOC113399566</fullName>
    </submittedName>
</protein>
<dbReference type="AlphaFoldDB" id="A0A8B8IDZ0"/>
<dbReference type="Proteomes" id="UP001652626">
    <property type="component" value="Chromosome 18"/>
</dbReference>
<gene>
    <name evidence="3" type="primary">LOC113399566</name>
</gene>
<evidence type="ECO:0000313" key="2">
    <source>
        <dbReference type="Proteomes" id="UP001652626"/>
    </source>
</evidence>
<dbReference type="InterPro" id="IPR036728">
    <property type="entry name" value="PBP_GOBP_sf"/>
</dbReference>
<dbReference type="SUPFAM" id="SSF47565">
    <property type="entry name" value="Insect pheromone/odorant-binding proteins"/>
    <property type="match status" value="1"/>
</dbReference>
<dbReference type="OrthoDB" id="6774671at2759"/>
<name>A0A8B8IDZ0_VANTA</name>